<keyword evidence="1" id="KW-1133">Transmembrane helix</keyword>
<organism evidence="2">
    <name type="scientific">Lepeophtheirus salmonis</name>
    <name type="common">Salmon louse</name>
    <name type="synonym">Caligus salmonis</name>
    <dbReference type="NCBI Taxonomy" id="72036"/>
    <lineage>
        <taxon>Eukaryota</taxon>
        <taxon>Metazoa</taxon>
        <taxon>Ecdysozoa</taxon>
        <taxon>Arthropoda</taxon>
        <taxon>Crustacea</taxon>
        <taxon>Multicrustacea</taxon>
        <taxon>Hexanauplia</taxon>
        <taxon>Copepoda</taxon>
        <taxon>Siphonostomatoida</taxon>
        <taxon>Caligidae</taxon>
        <taxon>Lepeophtheirus</taxon>
    </lineage>
</organism>
<dbReference type="Gene3D" id="1.20.1070.10">
    <property type="entry name" value="Rhodopsin 7-helix transmembrane proteins"/>
    <property type="match status" value="1"/>
</dbReference>
<evidence type="ECO:0000256" key="1">
    <source>
        <dbReference type="SAM" id="Phobius"/>
    </source>
</evidence>
<dbReference type="AlphaFoldDB" id="A0A0K2TPP3"/>
<proteinExistence type="predicted"/>
<keyword evidence="1" id="KW-0812">Transmembrane</keyword>
<protein>
    <submittedName>
        <fullName evidence="2">Uncharacterized protein</fullName>
    </submittedName>
</protein>
<sequence length="96" mass="10462">MAGEDISNFSSSSLISRDFNNSAASFTTTITPLSSDEVPSSPSFPSEVLYVSTIVFLSILFILGSFANTILLMAFFRRPALRTTSNSKFFTPSVDF</sequence>
<dbReference type="EMBL" id="HACA01010256">
    <property type="protein sequence ID" value="CDW27617.1"/>
    <property type="molecule type" value="Transcribed_RNA"/>
</dbReference>
<feature type="transmembrane region" description="Helical" evidence="1">
    <location>
        <begin position="48"/>
        <end position="76"/>
    </location>
</feature>
<dbReference type="SUPFAM" id="SSF81321">
    <property type="entry name" value="Family A G protein-coupled receptor-like"/>
    <property type="match status" value="1"/>
</dbReference>
<dbReference type="OrthoDB" id="5980076at2759"/>
<accession>A0A0K2TPP3</accession>
<name>A0A0K2TPP3_LEPSM</name>
<evidence type="ECO:0000313" key="2">
    <source>
        <dbReference type="EMBL" id="CDW27617.1"/>
    </source>
</evidence>
<keyword evidence="1" id="KW-0472">Membrane</keyword>
<reference evidence="2" key="1">
    <citation type="submission" date="2014-05" db="EMBL/GenBank/DDBJ databases">
        <authorList>
            <person name="Chronopoulou M."/>
        </authorList>
    </citation>
    <scope>NUCLEOTIDE SEQUENCE</scope>
    <source>
        <tissue evidence="2">Whole organism</tissue>
    </source>
</reference>